<accession>A0ABT1D5E1</accession>
<comment type="caution">
    <text evidence="2">The sequence shown here is derived from an EMBL/GenBank/DDBJ whole genome shotgun (WGS) entry which is preliminary data.</text>
</comment>
<evidence type="ECO:0000313" key="2">
    <source>
        <dbReference type="EMBL" id="MCO6417079.1"/>
    </source>
</evidence>
<feature type="region of interest" description="Disordered" evidence="1">
    <location>
        <begin position="360"/>
        <end position="379"/>
    </location>
</feature>
<dbReference type="Proteomes" id="UP001523392">
    <property type="component" value="Unassembled WGS sequence"/>
</dbReference>
<feature type="compositionally biased region" description="Pro residues" evidence="1">
    <location>
        <begin position="361"/>
        <end position="370"/>
    </location>
</feature>
<sequence>MDYRIDHQAISDIAKLATQLPTLQAPIPPHLAALEQRLSMIPSGQALGVPAGCYPTLPPDLLRRLMSMVLPPIPLLNGVPMLGVLANLRFLVAVRLGFPIPHSMQLLAALMEKLDLSALSLIARMPWGPLNGLHMLMNIGALLRARLNIVPSQFDASLRIQENLPKALPGFGAPLPPPYMVPNLMGILRYLLNVRMLLSIAEMMGVNLTAPGAIPHFSAQLRMLLSVRLPVLAVMPSLLPNLYLLARINAIWRIADIAVNMPAFRAHIAAILRLNVPPIPYCMGPQQVANLANMPPALPTPETVEQMMNTDLSEIAKVDWKIPDKLPIQDAIPGLNALALLQDMGPILVQSGMLGGGSPAVKPPAIPGQPNPSLTLPNF</sequence>
<reference evidence="2 3" key="1">
    <citation type="submission" date="2021-12" db="EMBL/GenBank/DDBJ databases">
        <title>Siccirubricoccus leaddurans sp. nov., a high concentration Zn2+ tolerance bacterium.</title>
        <authorList>
            <person name="Cao Y."/>
        </authorList>
    </citation>
    <scope>NUCLEOTIDE SEQUENCE [LARGE SCALE GENOMIC DNA]</scope>
    <source>
        <strain evidence="2 3">KC 17139</strain>
    </source>
</reference>
<organism evidence="2 3">
    <name type="scientific">Siccirubricoccus soli</name>
    <dbReference type="NCBI Taxonomy" id="2899147"/>
    <lineage>
        <taxon>Bacteria</taxon>
        <taxon>Pseudomonadati</taxon>
        <taxon>Pseudomonadota</taxon>
        <taxon>Alphaproteobacteria</taxon>
        <taxon>Acetobacterales</taxon>
        <taxon>Roseomonadaceae</taxon>
        <taxon>Siccirubricoccus</taxon>
    </lineage>
</organism>
<keyword evidence="3" id="KW-1185">Reference proteome</keyword>
<dbReference type="RefSeq" id="WP_252953709.1">
    <property type="nucleotide sequence ID" value="NZ_JAFIRR010000078.1"/>
</dbReference>
<evidence type="ECO:0000256" key="1">
    <source>
        <dbReference type="SAM" id="MobiDB-lite"/>
    </source>
</evidence>
<proteinExistence type="predicted"/>
<evidence type="ECO:0000313" key="3">
    <source>
        <dbReference type="Proteomes" id="UP001523392"/>
    </source>
</evidence>
<name>A0ABT1D5E1_9PROT</name>
<protein>
    <submittedName>
        <fullName evidence="2">Uncharacterized protein</fullName>
    </submittedName>
</protein>
<dbReference type="EMBL" id="JAFIRR010000078">
    <property type="protein sequence ID" value="MCO6417079.1"/>
    <property type="molecule type" value="Genomic_DNA"/>
</dbReference>
<gene>
    <name evidence="2" type="ORF">JYK14_13040</name>
</gene>